<dbReference type="InterPro" id="IPR027417">
    <property type="entry name" value="P-loop_NTPase"/>
</dbReference>
<dbReference type="GO" id="GO:0001147">
    <property type="term" value="F:transcription termination site sequence-specific DNA binding"/>
    <property type="evidence" value="ECO:0007669"/>
    <property type="project" value="TreeGrafter"/>
</dbReference>
<accession>A0A067M795</accession>
<sequence>MAAHQDDLLQQLLRVRDGLVLDAQANDDLMVRCFELVTPQPHWFCELAPPAVAEAAAFLIKLHSYDNPAVDEWKTRQTEVIHACCNCLHNYHAGKLDCGNTYLSAFSASIVQVFIASVNKYEVEIVLGALSRAGITRSQRRYNLGDLPSAVLYHILLNPDLIRHPEIDPLFTSCPPEKRVLGWPIEPPPGLVLLLVDARSQARAWAQGQVMASSIISNFNSVAAIFSGLARSLEPGAKREDGSTLLPTTMISPELWSEFPRVLTLFSHEVAKTNLAKNPINLPARVFGNLYEKSTQLVSVLKCFVYLLQAMGSSLWASKPQDYPQVLVDAIKDNSAFEKLVTESASKEPWVLEWFSDYLRTVWDAPIFGDALAKIVAFLAEELQHPRFDADCRGTAASVLCKMLLSLYRRVPDPAKKQHEILKQTLAIHAGVITSAAFFKKFKGEKWSIAQVAARELLIFIFGTDAQNVLQATLTLCDVRNNSMKPNFKADSQAIPLLSVHTSLWKKAYEGVASDDPEGIALLVAAVAKSAHLDALRAGKGEAFSTSGMVAGLKEPFAAGVKSVNESLAIMRTGFGSRVSEFGDSVGPASLQDFIRKPDMVVDLIALMLSPSEELSEGAKAIPLSAWDTEERSECFRSFFVNAPESTFKAFAEVLTTFNKYVPSFPEACGVSKSMVRCFTDVIEVLCAKVDGLLFDGGFGGSSGLDLKSWLPKLWKLMTESLAIIFRHTPTWSKVCDPQEMVIWMRDALIFGRDMVAQASVLESAASGDAAIASPKKVSVVETAMVVDLRIVLKELLGWLRLTDDEMLHQSFELLKSLLECFAKSGTKPTDDALKKLDGFINRRTGTRTQLTDDKLAEIAHVMESFQEELSVERGTSKDSGTLRESVTVISSDDDEIEYMGSTTTQVKVKEERVSSKEPLKNAFEKMMGTRKREIKPSASASTSRKQSAPTFEHHISKSVSAKSSAPKPKAASKLISDLRARHSERNNQLAAVHLPLRNAQSGGLIHKAQNMSISEPKNEGSKSRPASAKSSSPAASSDEEDEEEEEGPKGLAALGAKSPVIAKPAERRQVKMLSLPGKVGPRQPRLDPHEVTRRNQMRLKPDLSPLHRHILAWNYAHDGEEPPPQAGRAPKPRPTRIPLSFSSHEQYMQAFEPLLLMEAWSQIVKAKEDGYGVSLVCELGPRRYVDDWVDIDLLMVDSLPAKWFLSEADIVLLRHADAESKQVLAKVQTFKKDFKGVNASIRCMLSTPENQRVDTALAPRSRWKLSKVFNLSTIHREYAALRGLPFYDLYDDIISPQPATLPQISQTRIQSAMRSYGLNEPQAIAVLGSLETTGFALIQGPPGTGKTSTIRALVGAFLSTRSKAATKIQVGQPFRPDDKPSPKKILICAPSNAAIDEVASRLKDGVLDQNGLRVFPKVVRIGAMDSIHASVKDITLDYLVDAKLDKDPAAKRSDASAQIQELRAQLDVVREKKNRKNAELDALGNNAVAYTAVEAECRVLNAERARLAKRLDQLKDQKRDGDRTADALRRKFRHEVLSEADVICSTLSGSGHETLDPFEFETVVIDEAAQSIELSSLIPLKYRCKTCILVGDPQQLAPTVLSQKAASYLYDQSLFVRIQQRRPDAVHLLSIQYRMNPQISVLPSKVFYDGKLRDGPDMDKKTAQAWHTEDLFGPYRFFNVLEGNEEPAHGHSIINRGEINVALALYNRILTQFKDIDFNFRIGIVTMYRAQLIELKRQFSQRYHPEVLSKVDFNTVDGFQGQEKDIIILSCVRAGPNVQSVGFLADRRRMNVALTRSRSSLFVLGHAATLERADPTWRQIVQDAKERKYFRNAKVATFQSRQSMQAPPSAPRRKPSAAAVSSAVSATAPSPSPVPILPLKQTKRGHGKAPQQPEITPAADDDVKAPELEMRAEPNSKKRQNSEEGPTRPPPALRDPGVASTSRPNQAPQQENTDGRVPVPRPVVRRPRPKPKPEASLFITKPKPRPVREDERGPTDIKKRLMEGAYKENN</sequence>
<keyword evidence="10" id="KW-1185">Reference proteome</keyword>
<feature type="compositionally biased region" description="Low complexity" evidence="7">
    <location>
        <begin position="1026"/>
        <end position="1037"/>
    </location>
</feature>
<dbReference type="HOGENOM" id="CLU_000459_1_1_1"/>
<dbReference type="GO" id="GO:0016787">
    <property type="term" value="F:hydrolase activity"/>
    <property type="evidence" value="ECO:0007669"/>
    <property type="project" value="UniProtKB-KW"/>
</dbReference>
<feature type="compositionally biased region" description="Polar residues" evidence="7">
    <location>
        <begin position="939"/>
        <end position="950"/>
    </location>
</feature>
<protein>
    <recommendedName>
        <fullName evidence="8">AAA+ ATPase domain-containing protein</fullName>
    </recommendedName>
</protein>
<dbReference type="OrthoDB" id="6513042at2759"/>
<name>A0A067M795_BOTB1</name>
<gene>
    <name evidence="9" type="ORF">BOTBODRAFT_135716</name>
</gene>
<dbReference type="FunCoup" id="A0A067M795">
    <property type="interactions" value="104"/>
</dbReference>
<dbReference type="PANTHER" id="PTHR10887:SF495">
    <property type="entry name" value="HELICASE SENATAXIN ISOFORM X1-RELATED"/>
    <property type="match status" value="1"/>
</dbReference>
<dbReference type="GO" id="GO:0006369">
    <property type="term" value="P:termination of RNA polymerase II transcription"/>
    <property type="evidence" value="ECO:0007669"/>
    <property type="project" value="TreeGrafter"/>
</dbReference>
<feature type="compositionally biased region" description="Acidic residues" evidence="7">
    <location>
        <begin position="1038"/>
        <end position="1047"/>
    </location>
</feature>
<dbReference type="InterPro" id="IPR041679">
    <property type="entry name" value="DNA2/NAM7-like_C"/>
</dbReference>
<feature type="domain" description="AAA+ ATPase" evidence="8">
    <location>
        <begin position="1333"/>
        <end position="1585"/>
    </location>
</feature>
<evidence type="ECO:0000259" key="8">
    <source>
        <dbReference type="SMART" id="SM00382"/>
    </source>
</evidence>
<evidence type="ECO:0000256" key="1">
    <source>
        <dbReference type="ARBA" id="ARBA00007913"/>
    </source>
</evidence>
<feature type="region of interest" description="Disordered" evidence="7">
    <location>
        <begin position="1840"/>
        <end position="2011"/>
    </location>
</feature>
<dbReference type="FunFam" id="3.40.50.300:FF:000326">
    <property type="entry name" value="P-loop containing nucleoside triphosphate hydrolase"/>
    <property type="match status" value="1"/>
</dbReference>
<feature type="region of interest" description="Disordered" evidence="7">
    <location>
        <begin position="1014"/>
        <end position="1068"/>
    </location>
</feature>
<dbReference type="GO" id="GO:0005694">
    <property type="term" value="C:chromosome"/>
    <property type="evidence" value="ECO:0007669"/>
    <property type="project" value="UniProtKB-ARBA"/>
</dbReference>
<dbReference type="InterPro" id="IPR047187">
    <property type="entry name" value="SF1_C_Upf1"/>
</dbReference>
<dbReference type="Pfam" id="PF13086">
    <property type="entry name" value="AAA_11"/>
    <property type="match status" value="1"/>
</dbReference>
<evidence type="ECO:0000313" key="10">
    <source>
        <dbReference type="Proteomes" id="UP000027195"/>
    </source>
</evidence>
<evidence type="ECO:0000256" key="7">
    <source>
        <dbReference type="SAM" id="MobiDB-lite"/>
    </source>
</evidence>
<keyword evidence="6" id="KW-0175">Coiled coil</keyword>
<dbReference type="Pfam" id="PF13087">
    <property type="entry name" value="AAA_12"/>
    <property type="match status" value="1"/>
</dbReference>
<keyword evidence="3" id="KW-0378">Hydrolase</keyword>
<dbReference type="CDD" id="cd18808">
    <property type="entry name" value="SF1_C_Upf1"/>
    <property type="match status" value="1"/>
</dbReference>
<dbReference type="InterPro" id="IPR003593">
    <property type="entry name" value="AAA+_ATPase"/>
</dbReference>
<evidence type="ECO:0000313" key="9">
    <source>
        <dbReference type="EMBL" id="KDQ11409.1"/>
    </source>
</evidence>
<dbReference type="STRING" id="930990.A0A067M795"/>
<feature type="compositionally biased region" description="Low complexity" evidence="7">
    <location>
        <begin position="1857"/>
        <end position="1870"/>
    </location>
</feature>
<keyword evidence="2" id="KW-0547">Nucleotide-binding</keyword>
<dbReference type="CDD" id="cd18042">
    <property type="entry name" value="DEXXQc_SETX"/>
    <property type="match status" value="1"/>
</dbReference>
<evidence type="ECO:0000256" key="4">
    <source>
        <dbReference type="ARBA" id="ARBA00022806"/>
    </source>
</evidence>
<organism evidence="9 10">
    <name type="scientific">Botryobasidium botryosum (strain FD-172 SS1)</name>
    <dbReference type="NCBI Taxonomy" id="930990"/>
    <lineage>
        <taxon>Eukaryota</taxon>
        <taxon>Fungi</taxon>
        <taxon>Dikarya</taxon>
        <taxon>Basidiomycota</taxon>
        <taxon>Agaricomycotina</taxon>
        <taxon>Agaricomycetes</taxon>
        <taxon>Cantharellales</taxon>
        <taxon>Botryobasidiaceae</taxon>
        <taxon>Botryobasidium</taxon>
    </lineage>
</organism>
<feature type="compositionally biased region" description="Low complexity" evidence="7">
    <location>
        <begin position="958"/>
        <end position="974"/>
    </location>
</feature>
<reference evidence="10" key="1">
    <citation type="journal article" date="2014" name="Proc. Natl. Acad. Sci. U.S.A.">
        <title>Extensive sampling of basidiomycete genomes demonstrates inadequacy of the white-rot/brown-rot paradigm for wood decay fungi.</title>
        <authorList>
            <person name="Riley R."/>
            <person name="Salamov A.A."/>
            <person name="Brown D.W."/>
            <person name="Nagy L.G."/>
            <person name="Floudas D."/>
            <person name="Held B.W."/>
            <person name="Levasseur A."/>
            <person name="Lombard V."/>
            <person name="Morin E."/>
            <person name="Otillar R."/>
            <person name="Lindquist E.A."/>
            <person name="Sun H."/>
            <person name="LaButti K.M."/>
            <person name="Schmutz J."/>
            <person name="Jabbour D."/>
            <person name="Luo H."/>
            <person name="Baker S.E."/>
            <person name="Pisabarro A.G."/>
            <person name="Walton J.D."/>
            <person name="Blanchette R.A."/>
            <person name="Henrissat B."/>
            <person name="Martin F."/>
            <person name="Cullen D."/>
            <person name="Hibbett D.S."/>
            <person name="Grigoriev I.V."/>
        </authorList>
    </citation>
    <scope>NUCLEOTIDE SEQUENCE [LARGE SCALE GENOMIC DNA]</scope>
    <source>
        <strain evidence="10">FD-172 SS1</strain>
    </source>
</reference>
<evidence type="ECO:0000256" key="6">
    <source>
        <dbReference type="SAM" id="Coils"/>
    </source>
</evidence>
<dbReference type="InterPro" id="IPR041677">
    <property type="entry name" value="DNA2/NAM7_AAA_11"/>
</dbReference>
<feature type="compositionally biased region" description="Basic and acidic residues" evidence="7">
    <location>
        <begin position="1902"/>
        <end position="1927"/>
    </location>
</feature>
<comment type="similarity">
    <text evidence="1">Belongs to the DNA2/NAM7 helicase family.</text>
</comment>
<evidence type="ECO:0000256" key="3">
    <source>
        <dbReference type="ARBA" id="ARBA00022801"/>
    </source>
</evidence>
<keyword evidence="4" id="KW-0347">Helicase</keyword>
<proteinExistence type="inferred from homology"/>
<keyword evidence="5" id="KW-0067">ATP-binding</keyword>
<dbReference type="Pfam" id="PF12726">
    <property type="entry name" value="SEN1_N"/>
    <property type="match status" value="1"/>
</dbReference>
<dbReference type="PANTHER" id="PTHR10887">
    <property type="entry name" value="DNA2/NAM7 HELICASE FAMILY"/>
    <property type="match status" value="1"/>
</dbReference>
<dbReference type="EMBL" id="KL198058">
    <property type="protein sequence ID" value="KDQ11409.1"/>
    <property type="molecule type" value="Genomic_DNA"/>
</dbReference>
<feature type="compositionally biased region" description="Basic and acidic residues" evidence="7">
    <location>
        <begin position="908"/>
        <end position="924"/>
    </location>
</feature>
<dbReference type="InterPro" id="IPR024481">
    <property type="entry name" value="Helicase_Sen1_N"/>
</dbReference>
<evidence type="ECO:0000256" key="5">
    <source>
        <dbReference type="ARBA" id="ARBA00022840"/>
    </source>
</evidence>
<dbReference type="InterPro" id="IPR056474">
    <property type="entry name" value="SEN1_barrel"/>
</dbReference>
<dbReference type="Gene3D" id="3.40.50.300">
    <property type="entry name" value="P-loop containing nucleotide triphosphate hydrolases"/>
    <property type="match status" value="2"/>
</dbReference>
<dbReference type="SMART" id="SM00382">
    <property type="entry name" value="AAA"/>
    <property type="match status" value="1"/>
</dbReference>
<dbReference type="GO" id="GO:0005524">
    <property type="term" value="F:ATP binding"/>
    <property type="evidence" value="ECO:0007669"/>
    <property type="project" value="UniProtKB-KW"/>
</dbReference>
<feature type="coiled-coil region" evidence="6">
    <location>
        <begin position="1453"/>
        <end position="1532"/>
    </location>
</feature>
<feature type="compositionally biased region" description="Basic and acidic residues" evidence="7">
    <location>
        <begin position="1987"/>
        <end position="2011"/>
    </location>
</feature>
<evidence type="ECO:0000256" key="2">
    <source>
        <dbReference type="ARBA" id="ARBA00022741"/>
    </source>
</evidence>
<dbReference type="GO" id="GO:0016604">
    <property type="term" value="C:nuclear body"/>
    <property type="evidence" value="ECO:0007669"/>
    <property type="project" value="TreeGrafter"/>
</dbReference>
<dbReference type="InParanoid" id="A0A067M795"/>
<dbReference type="GO" id="GO:0004386">
    <property type="term" value="F:helicase activity"/>
    <property type="evidence" value="ECO:0007669"/>
    <property type="project" value="UniProtKB-KW"/>
</dbReference>
<dbReference type="InterPro" id="IPR045055">
    <property type="entry name" value="DNA2/NAM7-like"/>
</dbReference>
<dbReference type="Pfam" id="PF23576">
    <property type="entry name" value="SEN1_barrel"/>
    <property type="match status" value="1"/>
</dbReference>
<feature type="compositionally biased region" description="Low complexity" evidence="7">
    <location>
        <begin position="1050"/>
        <end position="1059"/>
    </location>
</feature>
<dbReference type="Proteomes" id="UP000027195">
    <property type="component" value="Unassembled WGS sequence"/>
</dbReference>
<feature type="region of interest" description="Disordered" evidence="7">
    <location>
        <begin position="908"/>
        <end position="974"/>
    </location>
</feature>
<feature type="compositionally biased region" description="Polar residues" evidence="7">
    <location>
        <begin position="1940"/>
        <end position="1953"/>
    </location>
</feature>
<dbReference type="SUPFAM" id="SSF52540">
    <property type="entry name" value="P-loop containing nucleoside triphosphate hydrolases"/>
    <property type="match status" value="1"/>
</dbReference>